<proteinExistence type="predicted"/>
<feature type="compositionally biased region" description="Polar residues" evidence="1">
    <location>
        <begin position="668"/>
        <end position="677"/>
    </location>
</feature>
<feature type="region of interest" description="Disordered" evidence="1">
    <location>
        <begin position="605"/>
        <end position="640"/>
    </location>
</feature>
<gene>
    <name evidence="3" type="ORF">Cvel_20459</name>
</gene>
<dbReference type="PhylomeDB" id="A0A0G4G719"/>
<evidence type="ECO:0008006" key="4">
    <source>
        <dbReference type="Google" id="ProtNLM"/>
    </source>
</evidence>
<feature type="transmembrane region" description="Helical" evidence="2">
    <location>
        <begin position="693"/>
        <end position="712"/>
    </location>
</feature>
<feature type="region of interest" description="Disordered" evidence="1">
    <location>
        <begin position="667"/>
        <end position="686"/>
    </location>
</feature>
<feature type="transmembrane region" description="Helical" evidence="2">
    <location>
        <begin position="302"/>
        <end position="324"/>
    </location>
</feature>
<evidence type="ECO:0000256" key="2">
    <source>
        <dbReference type="SAM" id="Phobius"/>
    </source>
</evidence>
<keyword evidence="2" id="KW-0812">Transmembrane</keyword>
<feature type="compositionally biased region" description="Polar residues" evidence="1">
    <location>
        <begin position="513"/>
        <end position="523"/>
    </location>
</feature>
<feature type="compositionally biased region" description="Basic and acidic residues" evidence="1">
    <location>
        <begin position="427"/>
        <end position="446"/>
    </location>
</feature>
<organism evidence="3">
    <name type="scientific">Chromera velia CCMP2878</name>
    <dbReference type="NCBI Taxonomy" id="1169474"/>
    <lineage>
        <taxon>Eukaryota</taxon>
        <taxon>Sar</taxon>
        <taxon>Alveolata</taxon>
        <taxon>Colpodellida</taxon>
        <taxon>Chromeraceae</taxon>
        <taxon>Chromera</taxon>
    </lineage>
</organism>
<feature type="region of interest" description="Disordered" evidence="1">
    <location>
        <begin position="495"/>
        <end position="538"/>
    </location>
</feature>
<sequence length="729" mass="80117">MPTLPEGYLNSSFSAPAIEEVEQVKGTMGDSEITTLYFRPETFAKVVCDVDYGFYPTPYKSSEAQPDDEEEVKEYLRETLTEQQLMCNDGLWDAIVLNCKRSCQEIYILFEKQKLDAKYYRVSDISKHHGAKIQISCGEGALATTPHHMDTLYCENGFWTAITLRCEPGLPPSLTAFLSACLLAGPCRLDYHPPQSSSAGNVEWSETGPYLITDGPHGLQRPHPSRSYVWVTCNKPLEINIPDHFRGGKAVTTSTFFQPGTYATINCRGDTTPYPLESDSGDMQILCQAGSFDMPAFSCFQIGWFLLAFLTMTCAIPFFLFWIWMQFYIWSPTVSTSYFQYYAYACRNCDRDIEHMARGRTSEPISIANAWIFEPELKPESNVGERRFNHPRWMRRSPFFEWMLAARLVPAWAQHFDWIFNGDSDEDATRQEDEEEKEGREEKAGEYESGGAGKQKGFRAKRNSLLGAFVVWTVAPLTLVLGLFRLGLEAGAAALSSDPAAPPASSPSPATAQETLTKENPTLSGDFGQFPGTPLTDSAVSIDTTARNLQDSCSDRHVEAEERDAPANADAGVFFENELPASLAHDGEIAISSSSLNTDGVTDSFEASTARAAQSPRPRSKAPEDREGQEKTLSGGGRGGDPLAVILQWSERLLVVGGAALGAAFSPTHAQSSSRGAQTDRGWTPPPELPDEMVLFAAVMCVALGGGLIALLRRVASSKKVPTGKATRV</sequence>
<dbReference type="EMBL" id="CDMZ01000922">
    <property type="protein sequence ID" value="CEM24014.1"/>
    <property type="molecule type" value="Genomic_DNA"/>
</dbReference>
<protein>
    <recommendedName>
        <fullName evidence="4">Sushi domain-containing protein</fullName>
    </recommendedName>
</protein>
<feature type="compositionally biased region" description="Basic and acidic residues" evidence="1">
    <location>
        <begin position="621"/>
        <end position="630"/>
    </location>
</feature>
<reference evidence="3" key="1">
    <citation type="submission" date="2014-11" db="EMBL/GenBank/DDBJ databases">
        <authorList>
            <person name="Otto D Thomas"/>
            <person name="Naeem Raeece"/>
        </authorList>
    </citation>
    <scope>NUCLEOTIDE SEQUENCE</scope>
</reference>
<evidence type="ECO:0000313" key="3">
    <source>
        <dbReference type="EMBL" id="CEM24014.1"/>
    </source>
</evidence>
<accession>A0A0G4G719</accession>
<name>A0A0G4G719_9ALVE</name>
<dbReference type="AlphaFoldDB" id="A0A0G4G719"/>
<feature type="transmembrane region" description="Helical" evidence="2">
    <location>
        <begin position="465"/>
        <end position="488"/>
    </location>
</feature>
<keyword evidence="2" id="KW-1133">Transmembrane helix</keyword>
<feature type="region of interest" description="Disordered" evidence="1">
    <location>
        <begin position="424"/>
        <end position="455"/>
    </location>
</feature>
<keyword evidence="2" id="KW-0472">Membrane</keyword>
<evidence type="ECO:0000256" key="1">
    <source>
        <dbReference type="SAM" id="MobiDB-lite"/>
    </source>
</evidence>
<dbReference type="VEuPathDB" id="CryptoDB:Cvel_20459"/>